<feature type="compositionally biased region" description="Polar residues" evidence="6">
    <location>
        <begin position="510"/>
        <end position="533"/>
    </location>
</feature>
<sequence>MHLFRLATNCETQLPITTRTYQTPDRQTRHKSVDINLMTRRQQLHGRSLESASVAANISPYFSSEKSNVENEKTEKVPGTHSSWFRSRKHVTDISVTTNATTQRTGRILRKRPQSIPVQLTTSSEQIPYVPNESEFFSDEFAVVGKTLRTNKQSHLISSASTEPKRSRSKKKIDVDCGIQKGRLMCNRENVTPANAAIRMRARRRKTLANNYSDPEDTKYSPEDCTFSSGNTNSSDDFDPIDSPYPKRKNVKKTKLSMCKPQRQTSKVSQTQDNTQLSKPAIEVDSDDCDDWEEVGEKTTEEVDIFRTLLDVRQEYAAAVTNPSECAFSVSVPLSACGKKGVTKDPRLLEEQAKLRRLKELHLSMHVVHTMCLLAYSRSLNELCDSPLYRSLGLSLLDKVLYAFDEGGRLITTNDWNVDFLRACITPILSRAGGTDPSTDDYVSKTLLHRITGGIASKTDCLVLLVAALRALLFDVRLVIAFTPISLKPTLNNPSRAERPGKPKQKNRKIISSSSGDDVRRSFNSSTKTSCPYSQSKIYVSGEVYLPGLKRWVPFDMSPPVGLVDEIPPNSTLLYAVGVTTVRASPSSGNQPYVGRNPVDLSARYNPDWCVGSRPHRLPAEQWARLLVCQRNIFDRDSLARLSLRPRTDSLDTVRRDMEDETVIRSSLLAKPMPTHMQDFKNHPLYALKRHLLKFEVLYPPYAVPLGFFRNEPIYSRDCVYLCHTRESWLKEAKVVRLNEKPAKVVKARLSLKRKLIRGSDPTPPTVEIYGPWQVEDYQPPVAKDGIVPRNEHGTIDFFKPSMLPIGCAHLCLSGIHLIAKKLGIDCAPAVIGWTFHGHGWAVPQVNGYIVCKEHVPALVDAWRALRMDAAKAAAEERSNRAVDNWRKLVRGLFLWHRIKAQFALAALHDDYNSVRSNRKNVAFDKARQGRKVQNIETGDTTKHASFSEAANVNIATSTSTPGISSEGWQRLGSADLTGSMSKFHAVATS</sequence>
<dbReference type="InterPro" id="IPR004583">
    <property type="entry name" value="DNA_repair_Rad4"/>
</dbReference>
<evidence type="ECO:0008006" key="12">
    <source>
        <dbReference type="Google" id="ProtNLM"/>
    </source>
</evidence>
<feature type="region of interest" description="Disordered" evidence="6">
    <location>
        <begin position="208"/>
        <end position="247"/>
    </location>
</feature>
<evidence type="ECO:0000256" key="1">
    <source>
        <dbReference type="ARBA" id="ARBA00004123"/>
    </source>
</evidence>
<evidence type="ECO:0000256" key="2">
    <source>
        <dbReference type="ARBA" id="ARBA00009525"/>
    </source>
</evidence>
<dbReference type="AlphaFoldDB" id="A0A8S9YGU3"/>
<dbReference type="SUPFAM" id="SSF54001">
    <property type="entry name" value="Cysteine proteinases"/>
    <property type="match status" value="1"/>
</dbReference>
<dbReference type="InterPro" id="IPR018328">
    <property type="entry name" value="Rad4_beta-hairpin_dom3"/>
</dbReference>
<dbReference type="GO" id="GO:0005737">
    <property type="term" value="C:cytoplasm"/>
    <property type="evidence" value="ECO:0007669"/>
    <property type="project" value="TreeGrafter"/>
</dbReference>
<dbReference type="SMART" id="SM01032">
    <property type="entry name" value="BHD_3"/>
    <property type="match status" value="1"/>
</dbReference>
<keyword evidence="3" id="KW-0227">DNA damage</keyword>
<dbReference type="GO" id="GO:0006298">
    <property type="term" value="P:mismatch repair"/>
    <property type="evidence" value="ECO:0007669"/>
    <property type="project" value="TreeGrafter"/>
</dbReference>
<reference evidence="10" key="1">
    <citation type="submission" date="2019-07" db="EMBL/GenBank/DDBJ databases">
        <title>Annotation for the trematode Paragonimus miyazaki's.</title>
        <authorList>
            <person name="Choi Y.-J."/>
        </authorList>
    </citation>
    <scope>NUCLEOTIDE SEQUENCE</scope>
    <source>
        <strain evidence="10">Japan</strain>
    </source>
</reference>
<dbReference type="InterPro" id="IPR042488">
    <property type="entry name" value="Rad4_BHD3_sf"/>
</dbReference>
<keyword evidence="4" id="KW-0234">DNA repair</keyword>
<gene>
    <name evidence="10" type="ORF">EG68_12000</name>
</gene>
<feature type="domain" description="Rad4 beta-hairpin" evidence="7">
    <location>
        <begin position="669"/>
        <end position="721"/>
    </location>
</feature>
<comment type="caution">
    <text evidence="10">The sequence shown here is derived from an EMBL/GenBank/DDBJ whole genome shotgun (WGS) entry which is preliminary data.</text>
</comment>
<feature type="domain" description="Rad4 beta-hairpin" evidence="9">
    <location>
        <begin position="788"/>
        <end position="863"/>
    </location>
</feature>
<evidence type="ECO:0000256" key="5">
    <source>
        <dbReference type="ARBA" id="ARBA00023242"/>
    </source>
</evidence>
<feature type="non-terminal residue" evidence="10">
    <location>
        <position position="1"/>
    </location>
</feature>
<keyword evidence="11" id="KW-1185">Reference proteome</keyword>
<dbReference type="SMART" id="SM01031">
    <property type="entry name" value="BHD_2"/>
    <property type="match status" value="1"/>
</dbReference>
<dbReference type="SMART" id="SM01030">
    <property type="entry name" value="BHD_1"/>
    <property type="match status" value="1"/>
</dbReference>
<organism evidence="10 11">
    <name type="scientific">Paragonimus skrjabini miyazakii</name>
    <dbReference type="NCBI Taxonomy" id="59628"/>
    <lineage>
        <taxon>Eukaryota</taxon>
        <taxon>Metazoa</taxon>
        <taxon>Spiralia</taxon>
        <taxon>Lophotrochozoa</taxon>
        <taxon>Platyhelminthes</taxon>
        <taxon>Trematoda</taxon>
        <taxon>Digenea</taxon>
        <taxon>Plagiorchiida</taxon>
        <taxon>Troglotremata</taxon>
        <taxon>Troglotrematidae</taxon>
        <taxon>Paragonimus</taxon>
    </lineage>
</organism>
<dbReference type="EMBL" id="JTDE01009779">
    <property type="protein sequence ID" value="KAF7234413.1"/>
    <property type="molecule type" value="Genomic_DNA"/>
</dbReference>
<evidence type="ECO:0000259" key="8">
    <source>
        <dbReference type="SMART" id="SM01031"/>
    </source>
</evidence>
<evidence type="ECO:0000259" key="7">
    <source>
        <dbReference type="SMART" id="SM01030"/>
    </source>
</evidence>
<dbReference type="Pfam" id="PF10404">
    <property type="entry name" value="BHD_2"/>
    <property type="match status" value="1"/>
</dbReference>
<dbReference type="OrthoDB" id="300780at2759"/>
<evidence type="ECO:0000313" key="11">
    <source>
        <dbReference type="Proteomes" id="UP000822476"/>
    </source>
</evidence>
<name>A0A8S9YGU3_9TREM</name>
<dbReference type="GO" id="GO:0003684">
    <property type="term" value="F:damaged DNA binding"/>
    <property type="evidence" value="ECO:0007669"/>
    <property type="project" value="InterPro"/>
</dbReference>
<dbReference type="FunFam" id="3.30.70.2460:FF:000001">
    <property type="entry name" value="DNA repair protein Rad4 family"/>
    <property type="match status" value="1"/>
</dbReference>
<dbReference type="Proteomes" id="UP000822476">
    <property type="component" value="Unassembled WGS sequence"/>
</dbReference>
<comment type="similarity">
    <text evidence="2">Belongs to the XPC family.</text>
</comment>
<evidence type="ECO:0000256" key="4">
    <source>
        <dbReference type="ARBA" id="ARBA00023204"/>
    </source>
</evidence>
<dbReference type="GO" id="GO:0071942">
    <property type="term" value="C:XPC complex"/>
    <property type="evidence" value="ECO:0007669"/>
    <property type="project" value="TreeGrafter"/>
</dbReference>
<dbReference type="PANTHER" id="PTHR12135">
    <property type="entry name" value="DNA REPAIR PROTEIN XP-C / RAD4"/>
    <property type="match status" value="1"/>
</dbReference>
<accession>A0A8S9YGU3</accession>
<dbReference type="InterPro" id="IPR018326">
    <property type="entry name" value="Rad4_beta-hairpin_dom1"/>
</dbReference>
<comment type="subcellular location">
    <subcellularLocation>
        <location evidence="1">Nucleus</location>
    </subcellularLocation>
</comment>
<dbReference type="Pfam" id="PF10405">
    <property type="entry name" value="BHD_3"/>
    <property type="match status" value="1"/>
</dbReference>
<feature type="compositionally biased region" description="Polar residues" evidence="6">
    <location>
        <begin position="226"/>
        <end position="235"/>
    </location>
</feature>
<dbReference type="GO" id="GO:0003697">
    <property type="term" value="F:single-stranded DNA binding"/>
    <property type="evidence" value="ECO:0007669"/>
    <property type="project" value="TreeGrafter"/>
</dbReference>
<protein>
    <recommendedName>
        <fullName evidence="12">Xeroderma pigmentosum group C-complementing protein</fullName>
    </recommendedName>
</protein>
<dbReference type="PANTHER" id="PTHR12135:SF0">
    <property type="entry name" value="DNA REPAIR PROTEIN COMPLEMENTING XP-C CELLS"/>
    <property type="match status" value="1"/>
</dbReference>
<dbReference type="Gene3D" id="3.30.70.2460">
    <property type="entry name" value="Rad4, beta-hairpin domain BHD3"/>
    <property type="match status" value="1"/>
</dbReference>
<evidence type="ECO:0000256" key="3">
    <source>
        <dbReference type="ARBA" id="ARBA00022763"/>
    </source>
</evidence>
<feature type="domain" description="Rad4 beta-hairpin" evidence="8">
    <location>
        <begin position="723"/>
        <end position="781"/>
    </location>
</feature>
<feature type="region of interest" description="Disordered" evidence="6">
    <location>
        <begin position="154"/>
        <end position="173"/>
    </location>
</feature>
<dbReference type="InterPro" id="IPR036985">
    <property type="entry name" value="Transglutaminase-like_sf"/>
</dbReference>
<feature type="region of interest" description="Disordered" evidence="6">
    <location>
        <begin position="491"/>
        <end position="533"/>
    </location>
</feature>
<dbReference type="Gene3D" id="2.20.20.110">
    <property type="entry name" value="Rad4, beta-hairpin domain BHD1"/>
    <property type="match status" value="1"/>
</dbReference>
<dbReference type="InterPro" id="IPR038765">
    <property type="entry name" value="Papain-like_cys_pep_sf"/>
</dbReference>
<dbReference type="GO" id="GO:0000111">
    <property type="term" value="C:nucleotide-excision repair factor 2 complex"/>
    <property type="evidence" value="ECO:0007669"/>
    <property type="project" value="TreeGrafter"/>
</dbReference>
<evidence type="ECO:0000313" key="10">
    <source>
        <dbReference type="EMBL" id="KAF7234413.1"/>
    </source>
</evidence>
<evidence type="ECO:0000256" key="6">
    <source>
        <dbReference type="SAM" id="MobiDB-lite"/>
    </source>
</evidence>
<evidence type="ECO:0000259" key="9">
    <source>
        <dbReference type="SMART" id="SM01032"/>
    </source>
</evidence>
<keyword evidence="5" id="KW-0539">Nucleus</keyword>
<dbReference type="Pfam" id="PF10403">
    <property type="entry name" value="BHD_1"/>
    <property type="match status" value="1"/>
</dbReference>
<dbReference type="InterPro" id="IPR018327">
    <property type="entry name" value="BHD_2"/>
</dbReference>
<dbReference type="GO" id="GO:0006289">
    <property type="term" value="P:nucleotide-excision repair"/>
    <property type="evidence" value="ECO:0007669"/>
    <property type="project" value="InterPro"/>
</dbReference>
<proteinExistence type="inferred from homology"/>
<dbReference type="Gene3D" id="3.90.260.10">
    <property type="entry name" value="Transglutaminase-like"/>
    <property type="match status" value="1"/>
</dbReference>